<gene>
    <name evidence="1" type="ORF">ALP98_04925</name>
</gene>
<dbReference type="EMBL" id="RBRK01000140">
    <property type="protein sequence ID" value="RMQ71770.1"/>
    <property type="molecule type" value="Genomic_DNA"/>
</dbReference>
<comment type="caution">
    <text evidence="1">The sequence shown here is derived from an EMBL/GenBank/DDBJ whole genome shotgun (WGS) entry which is preliminary data.</text>
</comment>
<proteinExistence type="predicted"/>
<reference evidence="1 2" key="1">
    <citation type="submission" date="2018-08" db="EMBL/GenBank/DDBJ databases">
        <title>Recombination of ecologically and evolutionarily significant loci maintains genetic cohesion in the Pseudomonas syringae species complex.</title>
        <authorList>
            <person name="Dillon M."/>
            <person name="Thakur S."/>
            <person name="Almeida R.N.D."/>
            <person name="Weir B.S."/>
            <person name="Guttman D.S."/>
        </authorList>
    </citation>
    <scope>NUCLEOTIDE SEQUENCE [LARGE SCALE GENOMIC DNA]</scope>
    <source>
        <strain evidence="1 2">ICMP 11296</strain>
    </source>
</reference>
<evidence type="ECO:0000313" key="1">
    <source>
        <dbReference type="EMBL" id="RMQ71770.1"/>
    </source>
</evidence>
<organism evidence="1 2">
    <name type="scientific">Pseudomonas viridiflava</name>
    <name type="common">Phytomonas viridiflava</name>
    <dbReference type="NCBI Taxonomy" id="33069"/>
    <lineage>
        <taxon>Bacteria</taxon>
        <taxon>Pseudomonadati</taxon>
        <taxon>Pseudomonadota</taxon>
        <taxon>Gammaproteobacteria</taxon>
        <taxon>Pseudomonadales</taxon>
        <taxon>Pseudomonadaceae</taxon>
        <taxon>Pseudomonas</taxon>
    </lineage>
</organism>
<dbReference type="Proteomes" id="UP000271866">
    <property type="component" value="Unassembled WGS sequence"/>
</dbReference>
<evidence type="ECO:0000313" key="2">
    <source>
        <dbReference type="Proteomes" id="UP000271866"/>
    </source>
</evidence>
<name>A0A3M4P0K0_PSEVI</name>
<accession>A0A3M4P0K0</accession>
<protein>
    <submittedName>
        <fullName evidence="1">Uncharacterized protein</fullName>
    </submittedName>
</protein>
<sequence length="64" mass="7300">MRRDGHDGQKGAVAVVGSLYVTGTRQAENQDPHPKVLRHMLIHHWRLHACCFDACWSLRLALHC</sequence>
<dbReference type="AlphaFoldDB" id="A0A3M4P0K0"/>